<dbReference type="InterPro" id="IPR002698">
    <property type="entry name" value="FTHF_cligase"/>
</dbReference>
<dbReference type="PANTHER" id="PTHR23407">
    <property type="entry name" value="ATPASE INHIBITOR/5-FORMYLTETRAHYDROFOLATE CYCLO-LIGASE"/>
    <property type="match status" value="1"/>
</dbReference>
<sequence length="190" mass="22102">MEKKRLRKKYKELRANLPKEIIDKKSIDIANKSLELDIWDYQYYHLFLPIIKQKEVDTSYLLNILQGKDKHILVSKSDFTTNTMKHYLLTDATRFVVNEYGIPEPEDGIEIDSEKIEVVFIPLLAYDVRGNRIGYGKGFYDRFLSKCKEGVIKVGVSLFEAETEEIGVDDTDIPLNYCISDTRVYTFNNA</sequence>
<evidence type="ECO:0000256" key="1">
    <source>
        <dbReference type="ARBA" id="ARBA00010638"/>
    </source>
</evidence>
<name>A0ABV9HWQ1_9FLAO</name>
<dbReference type="Gene3D" id="3.40.50.10420">
    <property type="entry name" value="NagB/RpiA/CoA transferase-like"/>
    <property type="match status" value="1"/>
</dbReference>
<keyword evidence="4" id="KW-0460">Magnesium</keyword>
<evidence type="ECO:0000256" key="3">
    <source>
        <dbReference type="ARBA" id="ARBA00022840"/>
    </source>
</evidence>
<dbReference type="Proteomes" id="UP001596043">
    <property type="component" value="Unassembled WGS sequence"/>
</dbReference>
<dbReference type="PANTHER" id="PTHR23407:SF1">
    <property type="entry name" value="5-FORMYLTETRAHYDROFOLATE CYCLO-LIGASE"/>
    <property type="match status" value="1"/>
</dbReference>
<comment type="catalytic activity">
    <reaction evidence="4">
        <text>(6S)-5-formyl-5,6,7,8-tetrahydrofolate + ATP = (6R)-5,10-methenyltetrahydrofolate + ADP + phosphate</text>
        <dbReference type="Rhea" id="RHEA:10488"/>
        <dbReference type="ChEBI" id="CHEBI:30616"/>
        <dbReference type="ChEBI" id="CHEBI:43474"/>
        <dbReference type="ChEBI" id="CHEBI:57455"/>
        <dbReference type="ChEBI" id="CHEBI:57457"/>
        <dbReference type="ChEBI" id="CHEBI:456216"/>
        <dbReference type="EC" id="6.3.3.2"/>
    </reaction>
</comment>
<evidence type="ECO:0000313" key="6">
    <source>
        <dbReference type="Proteomes" id="UP001596043"/>
    </source>
</evidence>
<evidence type="ECO:0000313" key="5">
    <source>
        <dbReference type="EMBL" id="MFC4633724.1"/>
    </source>
</evidence>
<protein>
    <recommendedName>
        <fullName evidence="4">5-formyltetrahydrofolate cyclo-ligase</fullName>
        <ecNumber evidence="4">6.3.3.2</ecNumber>
    </recommendedName>
</protein>
<proteinExistence type="inferred from homology"/>
<comment type="cofactor">
    <cofactor evidence="4">
        <name>Mg(2+)</name>
        <dbReference type="ChEBI" id="CHEBI:18420"/>
    </cofactor>
</comment>
<keyword evidence="6" id="KW-1185">Reference proteome</keyword>
<dbReference type="RefSeq" id="WP_379977946.1">
    <property type="nucleotide sequence ID" value="NZ_JBHSFV010000003.1"/>
</dbReference>
<dbReference type="GO" id="GO:0030272">
    <property type="term" value="F:5-formyltetrahydrofolate cyclo-ligase activity"/>
    <property type="evidence" value="ECO:0007669"/>
    <property type="project" value="UniProtKB-EC"/>
</dbReference>
<dbReference type="Pfam" id="PF01812">
    <property type="entry name" value="5-FTHF_cyc-lig"/>
    <property type="match status" value="1"/>
</dbReference>
<evidence type="ECO:0000256" key="2">
    <source>
        <dbReference type="ARBA" id="ARBA00022741"/>
    </source>
</evidence>
<dbReference type="EMBL" id="JBHSFV010000003">
    <property type="protein sequence ID" value="MFC4633724.1"/>
    <property type="molecule type" value="Genomic_DNA"/>
</dbReference>
<keyword evidence="3 4" id="KW-0067">ATP-binding</keyword>
<keyword evidence="2 4" id="KW-0547">Nucleotide-binding</keyword>
<comment type="similarity">
    <text evidence="1 4">Belongs to the 5-formyltetrahydrofolate cyclo-ligase family.</text>
</comment>
<dbReference type="SUPFAM" id="SSF100950">
    <property type="entry name" value="NagB/RpiA/CoA transferase-like"/>
    <property type="match status" value="1"/>
</dbReference>
<dbReference type="NCBIfam" id="TIGR02727">
    <property type="entry name" value="MTHFS_bact"/>
    <property type="match status" value="1"/>
</dbReference>
<gene>
    <name evidence="5" type="ORF">ACFO3O_07385</name>
</gene>
<dbReference type="EC" id="6.3.3.2" evidence="4"/>
<comment type="caution">
    <text evidence="5">The sequence shown here is derived from an EMBL/GenBank/DDBJ whole genome shotgun (WGS) entry which is preliminary data.</text>
</comment>
<evidence type="ECO:0000256" key="4">
    <source>
        <dbReference type="RuleBase" id="RU361279"/>
    </source>
</evidence>
<keyword evidence="5" id="KW-0436">Ligase</keyword>
<dbReference type="InterPro" id="IPR024185">
    <property type="entry name" value="FTHF_cligase-like_sf"/>
</dbReference>
<accession>A0ABV9HWQ1</accession>
<reference evidence="6" key="1">
    <citation type="journal article" date="2019" name="Int. J. Syst. Evol. Microbiol.">
        <title>The Global Catalogue of Microorganisms (GCM) 10K type strain sequencing project: providing services to taxonomists for standard genome sequencing and annotation.</title>
        <authorList>
            <consortium name="The Broad Institute Genomics Platform"/>
            <consortium name="The Broad Institute Genome Sequencing Center for Infectious Disease"/>
            <person name="Wu L."/>
            <person name="Ma J."/>
        </authorList>
    </citation>
    <scope>NUCLEOTIDE SEQUENCE [LARGE SCALE GENOMIC DNA]</scope>
    <source>
        <strain evidence="6">YJ-61-S</strain>
    </source>
</reference>
<organism evidence="5 6">
    <name type="scientific">Dokdonia ponticola</name>
    <dbReference type="NCBI Taxonomy" id="2041041"/>
    <lineage>
        <taxon>Bacteria</taxon>
        <taxon>Pseudomonadati</taxon>
        <taxon>Bacteroidota</taxon>
        <taxon>Flavobacteriia</taxon>
        <taxon>Flavobacteriales</taxon>
        <taxon>Flavobacteriaceae</taxon>
        <taxon>Dokdonia</taxon>
    </lineage>
</organism>
<keyword evidence="4" id="KW-0479">Metal-binding</keyword>
<dbReference type="PIRSF" id="PIRSF006806">
    <property type="entry name" value="FTHF_cligase"/>
    <property type="match status" value="1"/>
</dbReference>
<dbReference type="InterPro" id="IPR037171">
    <property type="entry name" value="NagB/RpiA_transferase-like"/>
</dbReference>